<dbReference type="Gene3D" id="2.30.330.10">
    <property type="entry name" value="SpoA-like"/>
    <property type="match status" value="1"/>
</dbReference>
<dbReference type="Pfam" id="PF01052">
    <property type="entry name" value="FliMN_C"/>
    <property type="match status" value="1"/>
</dbReference>
<organism evidence="2 3">
    <name type="scientific">Mycoavidus cysteinexigens</name>
    <dbReference type="NCBI Taxonomy" id="1553431"/>
    <lineage>
        <taxon>Bacteria</taxon>
        <taxon>Pseudomonadati</taxon>
        <taxon>Pseudomonadota</taxon>
        <taxon>Betaproteobacteria</taxon>
        <taxon>Burkholderiales</taxon>
        <taxon>Burkholderiaceae</taxon>
        <taxon>Mycoavidus</taxon>
    </lineage>
</organism>
<proteinExistence type="inferred from homology"/>
<dbReference type="AlphaFoldDB" id="A0A2Z6EV15"/>
<evidence type="ECO:0000313" key="2">
    <source>
        <dbReference type="EMBL" id="BBE08925.1"/>
    </source>
</evidence>
<dbReference type="InterPro" id="IPR001543">
    <property type="entry name" value="FliN-like_C"/>
</dbReference>
<dbReference type="GO" id="GO:0050918">
    <property type="term" value="P:positive chemotaxis"/>
    <property type="evidence" value="ECO:0007669"/>
    <property type="project" value="TreeGrafter"/>
</dbReference>
<dbReference type="Proteomes" id="UP000282597">
    <property type="component" value="Chromosome"/>
</dbReference>
<gene>
    <name evidence="2" type="ORF">MCB1EB_0764</name>
</gene>
<dbReference type="NCBIfam" id="TIGR02551">
    <property type="entry name" value="SpaO_YscQ"/>
    <property type="match status" value="1"/>
</dbReference>
<evidence type="ECO:0000256" key="1">
    <source>
        <dbReference type="ARBA" id="ARBA00009226"/>
    </source>
</evidence>
<dbReference type="InterPro" id="IPR013385">
    <property type="entry name" value="T3SS_SpaO/YscQ/SpaO"/>
</dbReference>
<accession>A0A2Z6EV15</accession>
<dbReference type="PANTHER" id="PTHR30034">
    <property type="entry name" value="FLAGELLAR MOTOR SWITCH PROTEIN FLIM"/>
    <property type="match status" value="1"/>
</dbReference>
<dbReference type="EMBL" id="AP018150">
    <property type="protein sequence ID" value="BBE08925.1"/>
    <property type="molecule type" value="Genomic_DNA"/>
</dbReference>
<evidence type="ECO:0000313" key="3">
    <source>
        <dbReference type="Proteomes" id="UP000282597"/>
    </source>
</evidence>
<sequence length="383" mass="41542">MKQTFTHSEQSAARPLLGLLPTMTPLRARLTRLLTDARLARRLAYTAGVQQLRFASDNPLESHPLRNAPYGSLRVLHETGATQAWFELTPYPALEIVAASQLPASDEAATALYSAVAETLLAPAVQKLQAYGLQDIGFDSFAKQNASEIMRDRFVRFRCHIDAAESSLNHELFFGLDADQLDTAFLSRLEALLSGESISLRASFAALRIPGRALLGTQSVKIGVLQNLKPGDILLNGITPHYQTLLSPHPETVALELFWGTSGMKALTVTGSLTDQTLTIQETPVMIQQIAPSTADAGDLENPTDLSQLEMPVRLEIDTLNLSLAQLNALQPGYVLELPIPLAEATVRLVTHGQTIGLGEMVAVGEHIGIRITQMAEVDDATH</sequence>
<dbReference type="GO" id="GO:0071978">
    <property type="term" value="P:bacterial-type flagellum-dependent swarming motility"/>
    <property type="evidence" value="ECO:0007669"/>
    <property type="project" value="TreeGrafter"/>
</dbReference>
<comment type="similarity">
    <text evidence="1">Belongs to the FliN/MopA/SpaO family.</text>
</comment>
<dbReference type="GO" id="GO:0030254">
    <property type="term" value="P:protein secretion by the type III secretion system"/>
    <property type="evidence" value="ECO:0007669"/>
    <property type="project" value="InterPro"/>
</dbReference>
<dbReference type="SUPFAM" id="SSF101801">
    <property type="entry name" value="Surface presentation of antigens (SPOA)"/>
    <property type="match status" value="1"/>
</dbReference>
<protein>
    <submittedName>
        <fullName evidence="2">Type III secretion system apparatus protein YscQ/HrcQ</fullName>
    </submittedName>
</protein>
<dbReference type="RefSeq" id="WP_045362827.1">
    <property type="nucleotide sequence ID" value="NZ_AP018150.1"/>
</dbReference>
<dbReference type="PANTHER" id="PTHR30034:SF6">
    <property type="entry name" value="YOP PROTEINS TRANSLOCATION PROTEIN Q"/>
    <property type="match status" value="1"/>
</dbReference>
<keyword evidence="3" id="KW-1185">Reference proteome</keyword>
<reference evidence="2 3" key="1">
    <citation type="journal article" date="2018" name="Microbes Environ.">
        <title>Comparative Genomic Insights into Endofungal Lifestyles of Two Bacterial Endosymbionts, Mycoavidus cysteinexigens and Burkholderia rhizoxinica.</title>
        <authorList>
            <person name="Sharmin D."/>
            <person name="Guo Y."/>
            <person name="Nishizawa T."/>
            <person name="Ohshima S."/>
            <person name="Sato Y."/>
            <person name="Takashima Y."/>
            <person name="Narisawa K."/>
            <person name="Ohta H."/>
        </authorList>
    </citation>
    <scope>NUCLEOTIDE SEQUENCE [LARGE SCALE GENOMIC DNA]</scope>
    <source>
        <strain evidence="2 3">B1-EB</strain>
    </source>
</reference>
<name>A0A2Z6EV15_9BURK</name>
<dbReference type="KEGG" id="mcys:MCB1EB_0764"/>
<dbReference type="InterPro" id="IPR036429">
    <property type="entry name" value="SpoA-like_sf"/>
</dbReference>